<dbReference type="PRINTS" id="PR00793">
    <property type="entry name" value="PROAMNOPTASE"/>
</dbReference>
<dbReference type="GO" id="GO:0008233">
    <property type="term" value="F:peptidase activity"/>
    <property type="evidence" value="ECO:0007669"/>
    <property type="project" value="InterPro"/>
</dbReference>
<dbReference type="GeneID" id="54476572"/>
<dbReference type="InterPro" id="IPR029058">
    <property type="entry name" value="AB_hydrolase_fold"/>
</dbReference>
<proteinExistence type="inferred from homology"/>
<name>A0A6A6PMP6_9PEZI</name>
<comment type="similarity">
    <text evidence="1">Belongs to the peptidase S33 family.</text>
</comment>
<protein>
    <submittedName>
        <fullName evidence="5">Proline-specific peptidase</fullName>
    </submittedName>
</protein>
<dbReference type="PIRSF" id="PIRSF005539">
    <property type="entry name" value="Pept_S33_TRI_F1"/>
    <property type="match status" value="1"/>
</dbReference>
<sequence length="324" mass="36446">MASSKDRKHPYVDYASPTQTGKIPFTPPGTELQCETAYWLWGDLARSKTPPLIVLHGGPGAPGRDFNPLAAYLNDNYGIPVLLYDQIGCGASTHLRDRRGDVEFWSDDLFFAELENVKTHLQINTFDLMGHSCGGMLTAMYMLKQPPHLRKVIIASAPASDEQRREGFLQTRRALPQRTQDVLALCEKEGRTDAPEYRKALDEVDKRFCRMNPWPPELRECVALMDEDDTVGHTMYGDVPGETAGPRKYYDVRGRLGEVTDKTVPGGVLLTLGQYDIFSEEAMDPFATQIRAKVQRRTFEQSAHFPHIEELEDYATTVAGFLTT</sequence>
<dbReference type="SUPFAM" id="SSF53474">
    <property type="entry name" value="alpha/beta-Hydrolases"/>
    <property type="match status" value="1"/>
</dbReference>
<evidence type="ECO:0000259" key="4">
    <source>
        <dbReference type="Pfam" id="PF00561"/>
    </source>
</evidence>
<dbReference type="InterPro" id="IPR005945">
    <property type="entry name" value="Pro_imino_pep"/>
</dbReference>
<dbReference type="Pfam" id="PF00561">
    <property type="entry name" value="Abhydrolase_1"/>
    <property type="match status" value="1"/>
</dbReference>
<dbReference type="RefSeq" id="XP_033587531.1">
    <property type="nucleotide sequence ID" value="XM_033735570.1"/>
</dbReference>
<dbReference type="InterPro" id="IPR050228">
    <property type="entry name" value="Carboxylesterase_BioH"/>
</dbReference>
<dbReference type="EMBL" id="MU001638">
    <property type="protein sequence ID" value="KAF2480961.1"/>
    <property type="molecule type" value="Genomic_DNA"/>
</dbReference>
<dbReference type="InterPro" id="IPR002410">
    <property type="entry name" value="Peptidase_S33"/>
</dbReference>
<dbReference type="Gene3D" id="3.40.50.1820">
    <property type="entry name" value="alpha/beta hydrolase"/>
    <property type="match status" value="1"/>
</dbReference>
<keyword evidence="2" id="KW-0378">Hydrolase</keyword>
<evidence type="ECO:0000313" key="6">
    <source>
        <dbReference type="Proteomes" id="UP000799767"/>
    </source>
</evidence>
<dbReference type="GO" id="GO:0006508">
    <property type="term" value="P:proteolysis"/>
    <property type="evidence" value="ECO:0007669"/>
    <property type="project" value="InterPro"/>
</dbReference>
<gene>
    <name evidence="5" type="ORF">BDY17DRAFT_311766</name>
</gene>
<dbReference type="PANTHER" id="PTHR43194">
    <property type="entry name" value="HYDROLASE ALPHA/BETA FOLD FAMILY"/>
    <property type="match status" value="1"/>
</dbReference>
<evidence type="ECO:0000313" key="5">
    <source>
        <dbReference type="EMBL" id="KAF2480961.1"/>
    </source>
</evidence>
<feature type="region of interest" description="Disordered" evidence="3">
    <location>
        <begin position="1"/>
        <end position="27"/>
    </location>
</feature>
<organism evidence="5 6">
    <name type="scientific">Neohortaea acidophila</name>
    <dbReference type="NCBI Taxonomy" id="245834"/>
    <lineage>
        <taxon>Eukaryota</taxon>
        <taxon>Fungi</taxon>
        <taxon>Dikarya</taxon>
        <taxon>Ascomycota</taxon>
        <taxon>Pezizomycotina</taxon>
        <taxon>Dothideomycetes</taxon>
        <taxon>Dothideomycetidae</taxon>
        <taxon>Mycosphaerellales</taxon>
        <taxon>Teratosphaeriaceae</taxon>
        <taxon>Neohortaea</taxon>
    </lineage>
</organism>
<dbReference type="AlphaFoldDB" id="A0A6A6PMP6"/>
<keyword evidence="6" id="KW-1185">Reference proteome</keyword>
<dbReference type="NCBIfam" id="TIGR01250">
    <property type="entry name" value="pro_imino_pep_2"/>
    <property type="match status" value="1"/>
</dbReference>
<evidence type="ECO:0000256" key="2">
    <source>
        <dbReference type="ARBA" id="ARBA00022801"/>
    </source>
</evidence>
<evidence type="ECO:0000256" key="3">
    <source>
        <dbReference type="SAM" id="MobiDB-lite"/>
    </source>
</evidence>
<dbReference type="PANTHER" id="PTHR43194:SF2">
    <property type="entry name" value="PEROXISOMAL MEMBRANE PROTEIN LPX1"/>
    <property type="match status" value="1"/>
</dbReference>
<evidence type="ECO:0000256" key="1">
    <source>
        <dbReference type="ARBA" id="ARBA00010088"/>
    </source>
</evidence>
<accession>A0A6A6PMP6</accession>
<dbReference type="InterPro" id="IPR000073">
    <property type="entry name" value="AB_hydrolase_1"/>
</dbReference>
<dbReference type="Proteomes" id="UP000799767">
    <property type="component" value="Unassembled WGS sequence"/>
</dbReference>
<reference evidence="5" key="1">
    <citation type="journal article" date="2020" name="Stud. Mycol.">
        <title>101 Dothideomycetes genomes: a test case for predicting lifestyles and emergence of pathogens.</title>
        <authorList>
            <person name="Haridas S."/>
            <person name="Albert R."/>
            <person name="Binder M."/>
            <person name="Bloem J."/>
            <person name="Labutti K."/>
            <person name="Salamov A."/>
            <person name="Andreopoulos B."/>
            <person name="Baker S."/>
            <person name="Barry K."/>
            <person name="Bills G."/>
            <person name="Bluhm B."/>
            <person name="Cannon C."/>
            <person name="Castanera R."/>
            <person name="Culley D."/>
            <person name="Daum C."/>
            <person name="Ezra D."/>
            <person name="Gonzalez J."/>
            <person name="Henrissat B."/>
            <person name="Kuo A."/>
            <person name="Liang C."/>
            <person name="Lipzen A."/>
            <person name="Lutzoni F."/>
            <person name="Magnuson J."/>
            <person name="Mondo S."/>
            <person name="Nolan M."/>
            <person name="Ohm R."/>
            <person name="Pangilinan J."/>
            <person name="Park H.-J."/>
            <person name="Ramirez L."/>
            <person name="Alfaro M."/>
            <person name="Sun H."/>
            <person name="Tritt A."/>
            <person name="Yoshinaga Y."/>
            <person name="Zwiers L.-H."/>
            <person name="Turgeon B."/>
            <person name="Goodwin S."/>
            <person name="Spatafora J."/>
            <person name="Crous P."/>
            <person name="Grigoriev I."/>
        </authorList>
    </citation>
    <scope>NUCLEOTIDE SEQUENCE</scope>
    <source>
        <strain evidence="5">CBS 113389</strain>
    </source>
</reference>
<dbReference type="OrthoDB" id="190201at2759"/>
<feature type="domain" description="AB hydrolase-1" evidence="4">
    <location>
        <begin position="50"/>
        <end position="310"/>
    </location>
</feature>